<reference evidence="1" key="1">
    <citation type="submission" date="2023-02" db="EMBL/GenBank/DDBJ databases">
        <title>Genome of toxic invasive species Heracleum sosnowskyi carries increased number of genes despite the absence of recent whole-genome duplications.</title>
        <authorList>
            <person name="Schelkunov M."/>
            <person name="Shtratnikova V."/>
            <person name="Makarenko M."/>
            <person name="Klepikova A."/>
            <person name="Omelchenko D."/>
            <person name="Novikova G."/>
            <person name="Obukhova E."/>
            <person name="Bogdanov V."/>
            <person name="Penin A."/>
            <person name="Logacheva M."/>
        </authorList>
    </citation>
    <scope>NUCLEOTIDE SEQUENCE</scope>
    <source>
        <strain evidence="1">Hsosn_3</strain>
        <tissue evidence="1">Leaf</tissue>
    </source>
</reference>
<dbReference type="EMBL" id="JAUIZM010000009">
    <property type="protein sequence ID" value="KAK1364887.1"/>
    <property type="molecule type" value="Genomic_DNA"/>
</dbReference>
<accession>A0AAD8HF11</accession>
<name>A0AAD8HF11_9APIA</name>
<dbReference type="AlphaFoldDB" id="A0AAD8HF11"/>
<evidence type="ECO:0000313" key="1">
    <source>
        <dbReference type="EMBL" id="KAK1364887.1"/>
    </source>
</evidence>
<gene>
    <name evidence="1" type="ORF">POM88_040448</name>
</gene>
<evidence type="ECO:0000313" key="2">
    <source>
        <dbReference type="Proteomes" id="UP001237642"/>
    </source>
</evidence>
<protein>
    <submittedName>
        <fullName evidence="1">Uncharacterized protein</fullName>
    </submittedName>
</protein>
<comment type="caution">
    <text evidence="1">The sequence shown here is derived from an EMBL/GenBank/DDBJ whole genome shotgun (WGS) entry which is preliminary data.</text>
</comment>
<proteinExistence type="predicted"/>
<reference evidence="1" key="2">
    <citation type="submission" date="2023-05" db="EMBL/GenBank/DDBJ databases">
        <authorList>
            <person name="Schelkunov M.I."/>
        </authorList>
    </citation>
    <scope>NUCLEOTIDE SEQUENCE</scope>
    <source>
        <strain evidence="1">Hsosn_3</strain>
        <tissue evidence="1">Leaf</tissue>
    </source>
</reference>
<organism evidence="1 2">
    <name type="scientific">Heracleum sosnowskyi</name>
    <dbReference type="NCBI Taxonomy" id="360622"/>
    <lineage>
        <taxon>Eukaryota</taxon>
        <taxon>Viridiplantae</taxon>
        <taxon>Streptophyta</taxon>
        <taxon>Embryophyta</taxon>
        <taxon>Tracheophyta</taxon>
        <taxon>Spermatophyta</taxon>
        <taxon>Magnoliopsida</taxon>
        <taxon>eudicotyledons</taxon>
        <taxon>Gunneridae</taxon>
        <taxon>Pentapetalae</taxon>
        <taxon>asterids</taxon>
        <taxon>campanulids</taxon>
        <taxon>Apiales</taxon>
        <taxon>Apiaceae</taxon>
        <taxon>Apioideae</taxon>
        <taxon>apioid superclade</taxon>
        <taxon>Tordylieae</taxon>
        <taxon>Tordyliinae</taxon>
        <taxon>Heracleum</taxon>
    </lineage>
</organism>
<keyword evidence="2" id="KW-1185">Reference proteome</keyword>
<sequence>MLSFGLVQHYSKSLQLAIRASVSVCDLAKERRREIQTENIVGRNPAKVQLNVLPLFQVLLFSFMCTIKLAAHDESAITVLGIPLTIIKTESLSQTPGGKQGLSFQELPKSYSKWSTLLIKVAKMLFWV</sequence>
<dbReference type="Proteomes" id="UP001237642">
    <property type="component" value="Unassembled WGS sequence"/>
</dbReference>